<evidence type="ECO:0000259" key="14">
    <source>
        <dbReference type="SMART" id="SM00840"/>
    </source>
</evidence>
<dbReference type="GO" id="GO:0006423">
    <property type="term" value="P:cysteinyl-tRNA aminoacylation"/>
    <property type="evidence" value="ECO:0007669"/>
    <property type="project" value="InterPro"/>
</dbReference>
<dbReference type="EC" id="6.1.1.16" evidence="4"/>
<dbReference type="GO" id="GO:0004817">
    <property type="term" value="F:cysteine-tRNA ligase activity"/>
    <property type="evidence" value="ECO:0007669"/>
    <property type="project" value="UniProtKB-EC"/>
</dbReference>
<dbReference type="PANTHER" id="PTHR10890">
    <property type="entry name" value="CYSTEINYL-TRNA SYNTHETASE"/>
    <property type="match status" value="1"/>
</dbReference>
<accession>A0A0F9YEB2</accession>
<dbReference type="GO" id="GO:0005524">
    <property type="term" value="F:ATP binding"/>
    <property type="evidence" value="ECO:0007669"/>
    <property type="project" value="UniProtKB-KW"/>
</dbReference>
<keyword evidence="10" id="KW-0067">ATP-binding</keyword>
<evidence type="ECO:0000256" key="8">
    <source>
        <dbReference type="ARBA" id="ARBA00022741"/>
    </source>
</evidence>
<keyword evidence="5" id="KW-0963">Cytoplasm</keyword>
<keyword evidence="11" id="KW-0648">Protein biosynthesis</keyword>
<keyword evidence="7" id="KW-0479">Metal-binding</keyword>
<dbReference type="InterPro" id="IPR024909">
    <property type="entry name" value="Cys-tRNA/MSH_ligase"/>
</dbReference>
<dbReference type="SMART" id="SM00840">
    <property type="entry name" value="DALR_2"/>
    <property type="match status" value="1"/>
</dbReference>
<keyword evidence="8" id="KW-0547">Nucleotide-binding</keyword>
<dbReference type="Gene3D" id="1.20.120.640">
    <property type="entry name" value="Anticodon-binding domain of a subclass of class I aminoacyl-tRNA synthetases"/>
    <property type="match status" value="1"/>
</dbReference>
<dbReference type="InterPro" id="IPR015803">
    <property type="entry name" value="Cys-tRNA-ligase"/>
</dbReference>
<keyword evidence="9" id="KW-0862">Zinc</keyword>
<evidence type="ECO:0000256" key="3">
    <source>
        <dbReference type="ARBA" id="ARBA00005594"/>
    </source>
</evidence>
<dbReference type="Pfam" id="PF09190">
    <property type="entry name" value="DALR_2"/>
    <property type="match status" value="1"/>
</dbReference>
<evidence type="ECO:0000256" key="10">
    <source>
        <dbReference type="ARBA" id="ARBA00022840"/>
    </source>
</evidence>
<feature type="domain" description="Cysteinyl-tRNA synthetase class Ia DALR" evidence="14">
    <location>
        <begin position="346"/>
        <end position="401"/>
    </location>
</feature>
<dbReference type="Gene3D" id="3.40.50.620">
    <property type="entry name" value="HUPs"/>
    <property type="match status" value="1"/>
</dbReference>
<reference evidence="15" key="1">
    <citation type="journal article" date="2015" name="Nature">
        <title>Complex archaea that bridge the gap between prokaryotes and eukaryotes.</title>
        <authorList>
            <person name="Spang A."/>
            <person name="Saw J.H."/>
            <person name="Jorgensen S.L."/>
            <person name="Zaremba-Niedzwiedzka K."/>
            <person name="Martijn J."/>
            <person name="Lind A.E."/>
            <person name="van Eijk R."/>
            <person name="Schleper C."/>
            <person name="Guy L."/>
            <person name="Ettema T.J."/>
        </authorList>
    </citation>
    <scope>NUCLEOTIDE SEQUENCE</scope>
</reference>
<dbReference type="AlphaFoldDB" id="A0A0F9YEB2"/>
<comment type="caution">
    <text evidence="15">The sequence shown here is derived from an EMBL/GenBank/DDBJ whole genome shotgun (WGS) entry which is preliminary data.</text>
</comment>
<comment type="similarity">
    <text evidence="3">Belongs to the class-I aminoacyl-tRNA synthetase family.</text>
</comment>
<evidence type="ECO:0000256" key="11">
    <source>
        <dbReference type="ARBA" id="ARBA00022917"/>
    </source>
</evidence>
<dbReference type="NCBIfam" id="TIGR00435">
    <property type="entry name" value="cysS"/>
    <property type="match status" value="1"/>
</dbReference>
<dbReference type="GO" id="GO:0046872">
    <property type="term" value="F:metal ion binding"/>
    <property type="evidence" value="ECO:0007669"/>
    <property type="project" value="UniProtKB-KW"/>
</dbReference>
<evidence type="ECO:0000256" key="5">
    <source>
        <dbReference type="ARBA" id="ARBA00022490"/>
    </source>
</evidence>
<keyword evidence="6" id="KW-0436">Ligase</keyword>
<dbReference type="InterPro" id="IPR015273">
    <property type="entry name" value="Cys-tRNA-synt_Ia_DALR"/>
</dbReference>
<evidence type="ECO:0000256" key="6">
    <source>
        <dbReference type="ARBA" id="ARBA00022598"/>
    </source>
</evidence>
<dbReference type="InterPro" id="IPR014729">
    <property type="entry name" value="Rossmann-like_a/b/a_fold"/>
</dbReference>
<dbReference type="GO" id="GO:0005829">
    <property type="term" value="C:cytosol"/>
    <property type="evidence" value="ECO:0007669"/>
    <property type="project" value="TreeGrafter"/>
</dbReference>
<organism evidence="15">
    <name type="scientific">marine sediment metagenome</name>
    <dbReference type="NCBI Taxonomy" id="412755"/>
    <lineage>
        <taxon>unclassified sequences</taxon>
        <taxon>metagenomes</taxon>
        <taxon>ecological metagenomes</taxon>
    </lineage>
</organism>
<dbReference type="PANTHER" id="PTHR10890:SF3">
    <property type="entry name" value="CYSTEINE--TRNA LIGASE, CYTOPLASMIC"/>
    <property type="match status" value="1"/>
</dbReference>
<comment type="subcellular location">
    <subcellularLocation>
        <location evidence="2">Cytoplasm</location>
    </subcellularLocation>
</comment>
<dbReference type="InterPro" id="IPR009080">
    <property type="entry name" value="tRNAsynth_Ia_anticodon-bd"/>
</dbReference>
<sequence length="401" mass="47068">MKGLKIFNSQTRKREVFRQNSNKRTGIYVCGITPYDVTHLGHAFTYVFFDVVIRYLKFLGYKVIYVQNLTDIDDDILKESAKLRKNWREVVRNNSQKFLEEMKWLNNLQPDFYPRATDHIKEMIEIVKKLQKNGFAYERKGNVYFSIKKDKEYGKLSKLSKKKMLLIANERGNNPNDPNKKNPLDFVLWQAQKPKEPFWPSPWGEGRPGWHIECSAMSQKYLGETIDIYGGGSDLIFPHHESSIAQSEKATGQPFVRYWLHTGMLRYRRKKMSKSLGNLILIDDLRKIYSANTIRLLLLSHHYRSVWEFYKQDLQKAERLADLFKRVWFLSSGTGRTFNVKSYEKRFFEAMNNDFDTKKAISVLAELAKKTLSANRSMSLADAKSFLVKTFNILGLLIEYE</sequence>
<evidence type="ECO:0000256" key="13">
    <source>
        <dbReference type="ARBA" id="ARBA00031499"/>
    </source>
</evidence>
<dbReference type="SUPFAM" id="SSF47323">
    <property type="entry name" value="Anticodon-binding domain of a subclass of class I aminoacyl-tRNA synthetases"/>
    <property type="match status" value="1"/>
</dbReference>
<dbReference type="CDD" id="cd00672">
    <property type="entry name" value="CysRS_core"/>
    <property type="match status" value="1"/>
</dbReference>
<proteinExistence type="inferred from homology"/>
<evidence type="ECO:0000256" key="2">
    <source>
        <dbReference type="ARBA" id="ARBA00004496"/>
    </source>
</evidence>
<dbReference type="InterPro" id="IPR032678">
    <property type="entry name" value="tRNA-synt_1_cat_dom"/>
</dbReference>
<evidence type="ECO:0000256" key="9">
    <source>
        <dbReference type="ARBA" id="ARBA00022833"/>
    </source>
</evidence>
<comment type="cofactor">
    <cofactor evidence="1">
        <name>Zn(2+)</name>
        <dbReference type="ChEBI" id="CHEBI:29105"/>
    </cofactor>
</comment>
<evidence type="ECO:0000256" key="1">
    <source>
        <dbReference type="ARBA" id="ARBA00001947"/>
    </source>
</evidence>
<dbReference type="SUPFAM" id="SSF52374">
    <property type="entry name" value="Nucleotidylyl transferase"/>
    <property type="match status" value="1"/>
</dbReference>
<evidence type="ECO:0000256" key="12">
    <source>
        <dbReference type="ARBA" id="ARBA00023146"/>
    </source>
</evidence>
<keyword evidence="12" id="KW-0030">Aminoacyl-tRNA synthetase</keyword>
<dbReference type="PRINTS" id="PR00983">
    <property type="entry name" value="TRNASYNTHCYS"/>
</dbReference>
<name>A0A0F9YEB2_9ZZZZ</name>
<dbReference type="EMBL" id="LAZR01000029">
    <property type="protein sequence ID" value="KKO02769.1"/>
    <property type="molecule type" value="Genomic_DNA"/>
</dbReference>
<dbReference type="HAMAP" id="MF_00041">
    <property type="entry name" value="Cys_tRNA_synth"/>
    <property type="match status" value="1"/>
</dbReference>
<dbReference type="Pfam" id="PF01406">
    <property type="entry name" value="tRNA-synt_1e"/>
    <property type="match status" value="1"/>
</dbReference>
<gene>
    <name evidence="15" type="ORF">LCGC14_0102180</name>
</gene>
<evidence type="ECO:0000256" key="7">
    <source>
        <dbReference type="ARBA" id="ARBA00022723"/>
    </source>
</evidence>
<protein>
    <recommendedName>
        <fullName evidence="4">cysteine--tRNA ligase</fullName>
        <ecNumber evidence="4">6.1.1.16</ecNumber>
    </recommendedName>
    <alternativeName>
        <fullName evidence="13">Cysteinyl-tRNA synthetase</fullName>
    </alternativeName>
</protein>
<evidence type="ECO:0000313" key="15">
    <source>
        <dbReference type="EMBL" id="KKO02769.1"/>
    </source>
</evidence>
<evidence type="ECO:0000256" key="4">
    <source>
        <dbReference type="ARBA" id="ARBA00012832"/>
    </source>
</evidence>